<dbReference type="Proteomes" id="UP000663881">
    <property type="component" value="Unassembled WGS sequence"/>
</dbReference>
<reference evidence="4" key="1">
    <citation type="submission" date="2021-02" db="EMBL/GenBank/DDBJ databases">
        <authorList>
            <person name="Nowell W R."/>
        </authorList>
    </citation>
    <scope>NUCLEOTIDE SEQUENCE</scope>
</reference>
<proteinExistence type="predicted"/>
<evidence type="ECO:0000259" key="3">
    <source>
        <dbReference type="PROSITE" id="PS51412"/>
    </source>
</evidence>
<dbReference type="PROSITE" id="PS50026">
    <property type="entry name" value="EGF_3"/>
    <property type="match status" value="1"/>
</dbReference>
<dbReference type="PROSITE" id="PS51412">
    <property type="entry name" value="MACPF_2"/>
    <property type="match status" value="1"/>
</dbReference>
<dbReference type="AlphaFoldDB" id="A0A815MVC7"/>
<gene>
    <name evidence="5" type="ORF">OKA104_LOCUS21665</name>
    <name evidence="4" type="ORF">VCS650_LOCUS38224</name>
</gene>
<evidence type="ECO:0000256" key="1">
    <source>
        <dbReference type="PROSITE-ProRule" id="PRU00076"/>
    </source>
</evidence>
<evidence type="ECO:0000313" key="5">
    <source>
        <dbReference type="EMBL" id="CAF3854089.1"/>
    </source>
</evidence>
<feature type="domain" description="MACPF" evidence="3">
    <location>
        <begin position="1"/>
        <end position="170"/>
    </location>
</feature>
<dbReference type="PROSITE" id="PS01186">
    <property type="entry name" value="EGF_2"/>
    <property type="match status" value="1"/>
</dbReference>
<comment type="caution">
    <text evidence="4">The sequence shown here is derived from an EMBL/GenBank/DDBJ whole genome shotgun (WGS) entry which is preliminary data.</text>
</comment>
<dbReference type="OrthoDB" id="6150863at2759"/>
<dbReference type="Pfam" id="PF01823">
    <property type="entry name" value="MACPF"/>
    <property type="match status" value="1"/>
</dbReference>
<accession>A0A815MVC7</accession>
<evidence type="ECO:0000313" key="6">
    <source>
        <dbReference type="Proteomes" id="UP000663891"/>
    </source>
</evidence>
<dbReference type="EMBL" id="CAJOAY010001523">
    <property type="protein sequence ID" value="CAF3854089.1"/>
    <property type="molecule type" value="Genomic_DNA"/>
</dbReference>
<dbReference type="Proteomes" id="UP000663891">
    <property type="component" value="Unassembled WGS sequence"/>
</dbReference>
<keyword evidence="1" id="KW-1015">Disulfide bond</keyword>
<evidence type="ECO:0000313" key="4">
    <source>
        <dbReference type="EMBL" id="CAF1429687.1"/>
    </source>
</evidence>
<name>A0A815MVC7_9BILA</name>
<keyword evidence="1" id="KW-0245">EGF-like domain</keyword>
<dbReference type="InterPro" id="IPR020864">
    <property type="entry name" value="MACPF"/>
</dbReference>
<comment type="caution">
    <text evidence="1">Lacks conserved residue(s) required for the propagation of feature annotation.</text>
</comment>
<organism evidence="4 6">
    <name type="scientific">Adineta steineri</name>
    <dbReference type="NCBI Taxonomy" id="433720"/>
    <lineage>
        <taxon>Eukaryota</taxon>
        <taxon>Metazoa</taxon>
        <taxon>Spiralia</taxon>
        <taxon>Gnathifera</taxon>
        <taxon>Rotifera</taxon>
        <taxon>Eurotatoria</taxon>
        <taxon>Bdelloidea</taxon>
        <taxon>Adinetida</taxon>
        <taxon>Adinetidae</taxon>
        <taxon>Adineta</taxon>
    </lineage>
</organism>
<dbReference type="PROSITE" id="PS00022">
    <property type="entry name" value="EGF_1"/>
    <property type="match status" value="1"/>
</dbReference>
<feature type="disulfide bond" evidence="1">
    <location>
        <begin position="194"/>
        <end position="203"/>
    </location>
</feature>
<evidence type="ECO:0000259" key="2">
    <source>
        <dbReference type="PROSITE" id="PS50026"/>
    </source>
</evidence>
<feature type="domain" description="EGF-like" evidence="2">
    <location>
        <begin position="165"/>
        <end position="204"/>
    </location>
</feature>
<dbReference type="EMBL" id="CAJNON010001115">
    <property type="protein sequence ID" value="CAF1429687.1"/>
    <property type="molecule type" value="Genomic_DNA"/>
</dbReference>
<dbReference type="InterPro" id="IPR000742">
    <property type="entry name" value="EGF"/>
</dbReference>
<protein>
    <submittedName>
        <fullName evidence="4">Uncharacterized protein</fullName>
    </submittedName>
</protein>
<sequence>MPCCNDSEEIQTYIKEFVIGYFGYTYIKELLLGGIAQQTITITEENRRSLVKNGFSKTENGEYSSSALGIFKIKAGFKVTDEFNESKLAIFSQYSQQSSVVTFGGSTTLQSIETWSSTVPGNPAAIKLKTEPLVNLLTERTFPGDPNIAAKQALIQSAVTKYITKEVFCYNKCSYPTGVCPPTSNYFGFAKCVCTSGYTGYDCSKPKYVPTGILAQSEAGEKCLQGNTYFKQLISSYDTSCFLGMCDTTYNYWQGCHFSNYQLGMAGGTANTLCGISYGDLTILCDGMNPGSEPCPTQYTRINTGTDFFWTCVKQSGVFSDDLPGTLCGLHSRKDDGKHIACGGFYPGAGKCPSGYTLRQGVAHSRGGGFVSTCSKD</sequence>